<dbReference type="Pfam" id="PF00400">
    <property type="entry name" value="WD40"/>
    <property type="match status" value="3"/>
</dbReference>
<organism evidence="5 6">
    <name type="scientific">Funiculus sociatus GB2-A5</name>
    <dbReference type="NCBI Taxonomy" id="2933946"/>
    <lineage>
        <taxon>Bacteria</taxon>
        <taxon>Bacillati</taxon>
        <taxon>Cyanobacteriota</taxon>
        <taxon>Cyanophyceae</taxon>
        <taxon>Coleofasciculales</taxon>
        <taxon>Coleofasciculaceae</taxon>
        <taxon>Funiculus</taxon>
    </lineage>
</organism>
<dbReference type="RefSeq" id="WP_190427577.1">
    <property type="nucleotide sequence ID" value="NZ_JAMPKK010000078.1"/>
</dbReference>
<dbReference type="InterPro" id="IPR011047">
    <property type="entry name" value="Quinoprotein_ADH-like_sf"/>
</dbReference>
<dbReference type="Gene3D" id="2.130.10.10">
    <property type="entry name" value="YVTN repeat-like/Quinoprotein amine dehydrogenase"/>
    <property type="match status" value="2"/>
</dbReference>
<accession>A0ABV0JWT3</accession>
<evidence type="ECO:0000256" key="3">
    <source>
        <dbReference type="PROSITE-ProRule" id="PRU00221"/>
    </source>
</evidence>
<evidence type="ECO:0000313" key="6">
    <source>
        <dbReference type="Proteomes" id="UP001442494"/>
    </source>
</evidence>
<dbReference type="CDD" id="cd00200">
    <property type="entry name" value="WD40"/>
    <property type="match status" value="1"/>
</dbReference>
<dbReference type="SUPFAM" id="SSF50998">
    <property type="entry name" value="Quinoprotein alcohol dehydrogenase-like"/>
    <property type="match status" value="1"/>
</dbReference>
<sequence>MPSVKEPLLKLAKQGTLSDYVTVVAWSPDGTIAASSAAGEVMLLQSEETNLLQSANSKSVDCLAFSKDGQFLAAGGQDGGVNIWQLNAGELIASLKNARAWVDQMAWSPSSNLLAFSLGRFVQVWDADQREIAATLDFAESSVLNINWHPNGQGLTVGGYQGVKIWNPQDWDDDPYMMSVDSASLAIAWSPDGKYLASGNLDRTITVLEWNNPHPWIMRGFPGKIRRLAWSQALTKTGAPLLASASAECIVVWEKHPDVSRAWEGRVIERHTEVVQAITFQPNTFLLASASEDGCVCLWHKAKSIAQNLSGAPDGFSCLAWHPQGHQLAAGGNNGEILIWSPSQRGQGFGRR</sequence>
<feature type="repeat" description="WD" evidence="3">
    <location>
        <begin position="53"/>
        <end position="94"/>
    </location>
</feature>
<dbReference type="SMART" id="SM00320">
    <property type="entry name" value="WD40"/>
    <property type="match status" value="8"/>
</dbReference>
<dbReference type="InterPro" id="IPR024977">
    <property type="entry name" value="Apc4-like_WD40_dom"/>
</dbReference>
<dbReference type="PROSITE" id="PS50294">
    <property type="entry name" value="WD_REPEATS_REGION"/>
    <property type="match status" value="2"/>
</dbReference>
<dbReference type="EMBL" id="JAMPKK010000078">
    <property type="protein sequence ID" value="MEP0867594.1"/>
    <property type="molecule type" value="Genomic_DNA"/>
</dbReference>
<reference evidence="5 6" key="1">
    <citation type="submission" date="2022-04" db="EMBL/GenBank/DDBJ databases">
        <title>Positive selection, recombination, and allopatry shape intraspecific diversity of widespread and dominant cyanobacteria.</title>
        <authorList>
            <person name="Wei J."/>
            <person name="Shu W."/>
            <person name="Hu C."/>
        </authorList>
    </citation>
    <scope>NUCLEOTIDE SEQUENCE [LARGE SCALE GENOMIC DNA]</scope>
    <source>
        <strain evidence="5 6">GB2-A5</strain>
    </source>
</reference>
<dbReference type="PANTHER" id="PTHR19848">
    <property type="entry name" value="WD40 REPEAT PROTEIN"/>
    <property type="match status" value="1"/>
</dbReference>
<comment type="caution">
    <text evidence="5">The sequence shown here is derived from an EMBL/GenBank/DDBJ whole genome shotgun (WGS) entry which is preliminary data.</text>
</comment>
<protein>
    <submittedName>
        <fullName evidence="5">WD40 repeat domain-containing protein</fullName>
    </submittedName>
</protein>
<evidence type="ECO:0000313" key="5">
    <source>
        <dbReference type="EMBL" id="MEP0867594.1"/>
    </source>
</evidence>
<dbReference type="InterPro" id="IPR015943">
    <property type="entry name" value="WD40/YVTN_repeat-like_dom_sf"/>
</dbReference>
<feature type="repeat" description="WD" evidence="3">
    <location>
        <begin position="309"/>
        <end position="341"/>
    </location>
</feature>
<keyword evidence="1 3" id="KW-0853">WD repeat</keyword>
<gene>
    <name evidence="5" type="ORF">NDI37_24405</name>
</gene>
<evidence type="ECO:0000256" key="1">
    <source>
        <dbReference type="ARBA" id="ARBA00022574"/>
    </source>
</evidence>
<feature type="domain" description="Anaphase-promoting complex subunit 4-like WD40" evidence="4">
    <location>
        <begin position="54"/>
        <end position="108"/>
    </location>
</feature>
<dbReference type="PROSITE" id="PS50082">
    <property type="entry name" value="WD_REPEATS_2"/>
    <property type="match status" value="3"/>
</dbReference>
<name>A0ABV0JWT3_9CYAN</name>
<keyword evidence="2" id="KW-0677">Repeat</keyword>
<dbReference type="Proteomes" id="UP001442494">
    <property type="component" value="Unassembled WGS sequence"/>
</dbReference>
<dbReference type="PANTHER" id="PTHR19848:SF8">
    <property type="entry name" value="F-BOX AND WD REPEAT DOMAIN CONTAINING 7"/>
    <property type="match status" value="1"/>
</dbReference>
<dbReference type="InterPro" id="IPR001680">
    <property type="entry name" value="WD40_rpt"/>
</dbReference>
<dbReference type="Pfam" id="PF12894">
    <property type="entry name" value="ANAPC4_WD40"/>
    <property type="match status" value="1"/>
</dbReference>
<evidence type="ECO:0000256" key="2">
    <source>
        <dbReference type="ARBA" id="ARBA00022737"/>
    </source>
</evidence>
<proteinExistence type="predicted"/>
<evidence type="ECO:0000259" key="4">
    <source>
        <dbReference type="Pfam" id="PF12894"/>
    </source>
</evidence>
<feature type="repeat" description="WD" evidence="3">
    <location>
        <begin position="268"/>
        <end position="299"/>
    </location>
</feature>
<keyword evidence="6" id="KW-1185">Reference proteome</keyword>